<accession>G3AFZ3</accession>
<name>G3AFZ3_SPAPN</name>
<dbReference type="RefSeq" id="XP_007372544.1">
    <property type="nucleotide sequence ID" value="XM_007372482.1"/>
</dbReference>
<feature type="region of interest" description="Disordered" evidence="1">
    <location>
        <begin position="140"/>
        <end position="179"/>
    </location>
</feature>
<feature type="compositionally biased region" description="Polar residues" evidence="1">
    <location>
        <begin position="204"/>
        <end position="224"/>
    </location>
</feature>
<dbReference type="OrthoDB" id="4018768at2759"/>
<feature type="non-terminal residue" evidence="2">
    <location>
        <position position="271"/>
    </location>
</feature>
<reference evidence="2 3" key="1">
    <citation type="journal article" date="2011" name="Proc. Natl. Acad. Sci. U.S.A.">
        <title>Comparative genomics of xylose-fermenting fungi for enhanced biofuel production.</title>
        <authorList>
            <person name="Wohlbach D.J."/>
            <person name="Kuo A."/>
            <person name="Sato T.K."/>
            <person name="Potts K.M."/>
            <person name="Salamov A.A."/>
            <person name="LaButti K.M."/>
            <person name="Sun H."/>
            <person name="Clum A."/>
            <person name="Pangilinan J.L."/>
            <person name="Lindquist E.A."/>
            <person name="Lucas S."/>
            <person name="Lapidus A."/>
            <person name="Jin M."/>
            <person name="Gunawan C."/>
            <person name="Balan V."/>
            <person name="Dale B.E."/>
            <person name="Jeffries T.W."/>
            <person name="Zinkel R."/>
            <person name="Barry K.W."/>
            <person name="Grigoriev I.V."/>
            <person name="Gasch A.P."/>
        </authorList>
    </citation>
    <scope>NUCLEOTIDE SEQUENCE [LARGE SCALE GENOMIC DNA]</scope>
    <source>
        <strain evidence="3">NRRL Y-27907 / 11-Y1</strain>
    </source>
</reference>
<feature type="compositionally biased region" description="Polar residues" evidence="1">
    <location>
        <begin position="240"/>
        <end position="258"/>
    </location>
</feature>
<dbReference type="InParanoid" id="G3AFZ3"/>
<feature type="compositionally biased region" description="Basic and acidic residues" evidence="1">
    <location>
        <begin position="163"/>
        <end position="179"/>
    </location>
</feature>
<feature type="region of interest" description="Disordered" evidence="1">
    <location>
        <begin position="1"/>
        <end position="27"/>
    </location>
</feature>
<feature type="region of interest" description="Disordered" evidence="1">
    <location>
        <begin position="194"/>
        <end position="271"/>
    </location>
</feature>
<feature type="compositionally biased region" description="Basic residues" evidence="1">
    <location>
        <begin position="228"/>
        <end position="239"/>
    </location>
</feature>
<dbReference type="KEGG" id="spaa:SPAPADRAFT_58321"/>
<keyword evidence="3" id="KW-1185">Reference proteome</keyword>
<feature type="compositionally biased region" description="Low complexity" evidence="1">
    <location>
        <begin position="8"/>
        <end position="20"/>
    </location>
</feature>
<dbReference type="Proteomes" id="UP000000709">
    <property type="component" value="Unassembled WGS sequence"/>
</dbReference>
<evidence type="ECO:0000256" key="1">
    <source>
        <dbReference type="SAM" id="MobiDB-lite"/>
    </source>
</evidence>
<evidence type="ECO:0000313" key="3">
    <source>
        <dbReference type="Proteomes" id="UP000000709"/>
    </source>
</evidence>
<dbReference type="AlphaFoldDB" id="G3AFZ3"/>
<protein>
    <submittedName>
        <fullName evidence="2">Uncharacterized protein</fullName>
    </submittedName>
</protein>
<sequence length="271" mass="31142">MQDNNHGPTTSPASSLASSPIIKPRRAKSLDEIDADNIFKEFDCDQDMLRFNRLKHFISLNHLPSKQEEHDSDDSTNIDYSNYDMVSVCSDMSYYSPEKQENGDDEDRISFDDFSKFLRNSRVELNKDIREAFPHLIAPPHTSTKFHNPSENVHRVAPSLSTDSKDVETSIRAEHQQDPKELLNRVISYSQLPMTPPAGLSYQRRYSMSSPTPKHSRKSQQFTSPRRPPLKHSNNKTKPHSYSSPTRLPKQKSYSSPTRFLKHSPPRDKSI</sequence>
<dbReference type="HOGENOM" id="CLU_1028807_0_0_1"/>
<dbReference type="eggNOG" id="ENOG502RPY6">
    <property type="taxonomic scope" value="Eukaryota"/>
</dbReference>
<gene>
    <name evidence="2" type="ORF">SPAPADRAFT_58321</name>
</gene>
<dbReference type="EMBL" id="GL996499">
    <property type="protein sequence ID" value="EGW35132.1"/>
    <property type="molecule type" value="Genomic_DNA"/>
</dbReference>
<organism evidence="3">
    <name type="scientific">Spathaspora passalidarum (strain NRRL Y-27907 / 11-Y1)</name>
    <dbReference type="NCBI Taxonomy" id="619300"/>
    <lineage>
        <taxon>Eukaryota</taxon>
        <taxon>Fungi</taxon>
        <taxon>Dikarya</taxon>
        <taxon>Ascomycota</taxon>
        <taxon>Saccharomycotina</taxon>
        <taxon>Pichiomycetes</taxon>
        <taxon>Debaryomycetaceae</taxon>
        <taxon>Spathaspora</taxon>
    </lineage>
</organism>
<proteinExistence type="predicted"/>
<feature type="compositionally biased region" description="Polar residues" evidence="1">
    <location>
        <begin position="141"/>
        <end position="151"/>
    </location>
</feature>
<evidence type="ECO:0000313" key="2">
    <source>
        <dbReference type="EMBL" id="EGW35132.1"/>
    </source>
</evidence>
<dbReference type="GeneID" id="18872399"/>